<evidence type="ECO:0000256" key="5">
    <source>
        <dbReference type="ARBA" id="ARBA00022764"/>
    </source>
</evidence>
<dbReference type="InterPro" id="IPR001235">
    <property type="entry name" value="Copper_blue_Plastocyanin"/>
</dbReference>
<dbReference type="InterPro" id="IPR008972">
    <property type="entry name" value="Cupredoxin"/>
</dbReference>
<keyword evidence="7" id="KW-0186">Copper</keyword>
<feature type="signal peptide" evidence="9">
    <location>
        <begin position="1"/>
        <end position="22"/>
    </location>
</feature>
<evidence type="ECO:0000313" key="11">
    <source>
        <dbReference type="EMBL" id="MDX5986333.1"/>
    </source>
</evidence>
<evidence type="ECO:0000256" key="2">
    <source>
        <dbReference type="ARBA" id="ARBA00004418"/>
    </source>
</evidence>
<accession>A0ABU4PT86</accession>
<dbReference type="SUPFAM" id="SSF49503">
    <property type="entry name" value="Cupredoxins"/>
    <property type="match status" value="1"/>
</dbReference>
<dbReference type="Proteomes" id="UP001279660">
    <property type="component" value="Unassembled WGS sequence"/>
</dbReference>
<evidence type="ECO:0000256" key="1">
    <source>
        <dbReference type="ARBA" id="ARBA00001935"/>
    </source>
</evidence>
<dbReference type="InterPro" id="IPR000923">
    <property type="entry name" value="BlueCu_1"/>
</dbReference>
<evidence type="ECO:0000256" key="6">
    <source>
        <dbReference type="ARBA" id="ARBA00022982"/>
    </source>
</evidence>
<keyword evidence="9" id="KW-0732">Signal</keyword>
<name>A0ABU4PT86_9SPHN</name>
<dbReference type="Gene3D" id="2.60.40.420">
    <property type="entry name" value="Cupredoxins - blue copper proteins"/>
    <property type="match status" value="1"/>
</dbReference>
<evidence type="ECO:0000259" key="10">
    <source>
        <dbReference type="Pfam" id="PF00127"/>
    </source>
</evidence>
<comment type="cofactor">
    <cofactor evidence="1">
        <name>Cu cation</name>
        <dbReference type="ChEBI" id="CHEBI:23378"/>
    </cofactor>
</comment>
<keyword evidence="3" id="KW-0813">Transport</keyword>
<dbReference type="EMBL" id="JAWXXV010000001">
    <property type="protein sequence ID" value="MDX5986333.1"/>
    <property type="molecule type" value="Genomic_DNA"/>
</dbReference>
<dbReference type="InterPro" id="IPR002386">
    <property type="entry name" value="Amicyanin/Pseudoazurin"/>
</dbReference>
<dbReference type="InterPro" id="IPR012745">
    <property type="entry name" value="Pseudoazurin"/>
</dbReference>
<dbReference type="PRINTS" id="PR00156">
    <property type="entry name" value="COPPERBLUE"/>
</dbReference>
<feature type="domain" description="Blue (type 1) copper" evidence="10">
    <location>
        <begin position="40"/>
        <end position="125"/>
    </location>
</feature>
<dbReference type="NCBIfam" id="TIGR02375">
    <property type="entry name" value="pseudoazurin"/>
    <property type="match status" value="1"/>
</dbReference>
<comment type="caution">
    <text evidence="11">The sequence shown here is derived from an EMBL/GenBank/DDBJ whole genome shotgun (WGS) entry which is preliminary data.</text>
</comment>
<reference evidence="11 12" key="1">
    <citation type="submission" date="2023-11" db="EMBL/GenBank/DDBJ databases">
        <title>MicrobeMod: A computational toolkit for identifying prokaryotic methylation and restriction-modification with nanopore sequencing.</title>
        <authorList>
            <person name="Crits-Christoph A."/>
            <person name="Kang S.C."/>
            <person name="Lee H."/>
            <person name="Ostrov N."/>
        </authorList>
    </citation>
    <scope>NUCLEOTIDE SEQUENCE [LARGE SCALE GENOMIC DNA]</scope>
    <source>
        <strain evidence="11 12">ATCC 14820</strain>
    </source>
</reference>
<keyword evidence="12" id="KW-1185">Reference proteome</keyword>
<evidence type="ECO:0000256" key="4">
    <source>
        <dbReference type="ARBA" id="ARBA00022723"/>
    </source>
</evidence>
<dbReference type="PRINTS" id="PR00155">
    <property type="entry name" value="AMICYANIN"/>
</dbReference>
<dbReference type="Pfam" id="PF00127">
    <property type="entry name" value="Copper-bind"/>
    <property type="match status" value="1"/>
</dbReference>
<proteinExistence type="predicted"/>
<evidence type="ECO:0000256" key="7">
    <source>
        <dbReference type="ARBA" id="ARBA00023008"/>
    </source>
</evidence>
<evidence type="ECO:0000313" key="12">
    <source>
        <dbReference type="Proteomes" id="UP001279660"/>
    </source>
</evidence>
<keyword evidence="5" id="KW-0574">Periplasm</keyword>
<comment type="subcellular location">
    <subcellularLocation>
        <location evidence="2">Periplasm</location>
    </subcellularLocation>
</comment>
<evidence type="ECO:0000256" key="3">
    <source>
        <dbReference type="ARBA" id="ARBA00022448"/>
    </source>
</evidence>
<evidence type="ECO:0000256" key="9">
    <source>
        <dbReference type="SAM" id="SignalP"/>
    </source>
</evidence>
<sequence length="158" mass="16099">MSRVIAAALCLTAVLGGTGAIAGAPKTNPAKTPAKTIVVEMKDSGTEGAMVFVPAFIKANLGDTVRFVPTSLAHNAELIPAMLPTGVSPSKGAMGKQFDLMVTTPGIYGIKCAPHYSMGMVAVVQAGDGPSVNLAAARAAKLPPFAMKRMAGYLAKAR</sequence>
<protein>
    <recommendedName>
        <fullName evidence="8">Pseudoazurin</fullName>
    </recommendedName>
</protein>
<feature type="chain" id="PRO_5045764714" description="Pseudoazurin" evidence="9">
    <location>
        <begin position="23"/>
        <end position="158"/>
    </location>
</feature>
<evidence type="ECO:0000256" key="8">
    <source>
        <dbReference type="NCBIfam" id="TIGR02375"/>
    </source>
</evidence>
<keyword evidence="6" id="KW-0249">Electron transport</keyword>
<gene>
    <name evidence="11" type="ORF">SIL82_18900</name>
</gene>
<keyword evidence="4" id="KW-0479">Metal-binding</keyword>
<organism evidence="11 12">
    <name type="scientific">Sphingomonas echinoides</name>
    <dbReference type="NCBI Taxonomy" id="59803"/>
    <lineage>
        <taxon>Bacteria</taxon>
        <taxon>Pseudomonadati</taxon>
        <taxon>Pseudomonadota</taxon>
        <taxon>Alphaproteobacteria</taxon>
        <taxon>Sphingomonadales</taxon>
        <taxon>Sphingomonadaceae</taxon>
        <taxon>Sphingomonas</taxon>
    </lineage>
</organism>